<protein>
    <recommendedName>
        <fullName evidence="2">AAA+ ATPase domain-containing protein</fullName>
    </recommendedName>
</protein>
<feature type="compositionally biased region" description="Acidic residues" evidence="1">
    <location>
        <begin position="263"/>
        <end position="278"/>
    </location>
</feature>
<dbReference type="InterPro" id="IPR027417">
    <property type="entry name" value="P-loop_NTPase"/>
</dbReference>
<organism evidence="3 4">
    <name type="scientific">Trametes pubescens</name>
    <name type="common">White-rot fungus</name>
    <dbReference type="NCBI Taxonomy" id="154538"/>
    <lineage>
        <taxon>Eukaryota</taxon>
        <taxon>Fungi</taxon>
        <taxon>Dikarya</taxon>
        <taxon>Basidiomycota</taxon>
        <taxon>Agaricomycotina</taxon>
        <taxon>Agaricomycetes</taxon>
        <taxon>Polyporales</taxon>
        <taxon>Polyporaceae</taxon>
        <taxon>Trametes</taxon>
    </lineage>
</organism>
<dbReference type="OMA" id="YRGILIF"/>
<reference evidence="3 4" key="1">
    <citation type="submission" date="2016-10" db="EMBL/GenBank/DDBJ databases">
        <title>Genome sequence of the basidiomycete white-rot fungus Trametes pubescens.</title>
        <authorList>
            <person name="Makela M.R."/>
            <person name="Granchi Z."/>
            <person name="Peng M."/>
            <person name="De Vries R.P."/>
            <person name="Grigoriev I."/>
            <person name="Riley R."/>
            <person name="Hilden K."/>
        </authorList>
    </citation>
    <scope>NUCLEOTIDE SEQUENCE [LARGE SCALE GENOMIC DNA]</scope>
    <source>
        <strain evidence="3 4">FBCC735</strain>
    </source>
</reference>
<dbReference type="Pfam" id="PF00004">
    <property type="entry name" value="AAA"/>
    <property type="match status" value="1"/>
</dbReference>
<dbReference type="PANTHER" id="PTHR46411">
    <property type="entry name" value="FAMILY ATPASE, PUTATIVE-RELATED"/>
    <property type="match status" value="1"/>
</dbReference>
<dbReference type="AlphaFoldDB" id="A0A1M2V7S1"/>
<feature type="region of interest" description="Disordered" evidence="1">
    <location>
        <begin position="260"/>
        <end position="283"/>
    </location>
</feature>
<name>A0A1M2V7S1_TRAPU</name>
<dbReference type="SUPFAM" id="SSF52540">
    <property type="entry name" value="P-loop containing nucleoside triphosphate hydrolases"/>
    <property type="match status" value="1"/>
</dbReference>
<accession>A0A1M2V7S1</accession>
<dbReference type="InterPro" id="IPR003593">
    <property type="entry name" value="AAA+_ATPase"/>
</dbReference>
<dbReference type="SMART" id="SM00382">
    <property type="entry name" value="AAA"/>
    <property type="match status" value="1"/>
</dbReference>
<feature type="compositionally biased region" description="Polar residues" evidence="1">
    <location>
        <begin position="29"/>
        <end position="41"/>
    </location>
</feature>
<dbReference type="InterPro" id="IPR054289">
    <property type="entry name" value="DUF7025"/>
</dbReference>
<dbReference type="GO" id="GO:0016887">
    <property type="term" value="F:ATP hydrolysis activity"/>
    <property type="evidence" value="ECO:0007669"/>
    <property type="project" value="InterPro"/>
</dbReference>
<dbReference type="InterPro" id="IPR003959">
    <property type="entry name" value="ATPase_AAA_core"/>
</dbReference>
<dbReference type="CDD" id="cd19481">
    <property type="entry name" value="RecA-like_protease"/>
    <property type="match status" value="1"/>
</dbReference>
<dbReference type="Proteomes" id="UP000184267">
    <property type="component" value="Unassembled WGS sequence"/>
</dbReference>
<dbReference type="STRING" id="154538.A0A1M2V7S1"/>
<sequence length="698" mass="77456">MSKLAGYLRRLVGLSKPTRDESRGADLKNGSQHANGINAASSPGAPRLTEIKYVDNIYDDASHVWTYVDTESDTPAEAVTPFGAAAASGDWKDYCFVVVRKFPARMVLGESIVFRIVIKSTHLLQACKHVLGNISGVSWTSDPLELKPELLLTFLPQLEEYEGKLSAEPATEDNASTITSIRTLVAYLRKNYQNTLAQIDNLISHGEITFSLLYTILIPRTVFVTRCTKTGEPRALKLRSAALETSARGPYYALSCHSVEGASMDDDDDDDYDDDDGNTDAGAERDSATLAFGLDQSWLSIPEFKGTRKISSLSAFPIQYHPDPQAIRDKLVRRGRKWAVLNGIHHVAYRGLGIDDMNNKYSVNSRIMIDRGNFMRINPNVGVPTPSPNVGCEQSALDEYQNGEENMHTSCLIPSDEMLLLATPILYGFSLSDKIWLRFNVEKVLPIEWNKETFEGLVLPADRKTLLRSLVEAHDADSSFDDFVRGKGQGLVINLFGPPGVGKTLSAEATSEHIRHPLYVVGSGDLGTSPSALDTTLGQMFDVATCWNAIVLIDEADVFLEQRSLHNLQRNAMVAVFLRHIEYYRGILFLTTNRISTFDEAFLSRIHVALHYTELSVSTKIQIWHSFLKKAGVAEGRISDELIEKLAERNVNGRQIKNACRTATSLARSRGVELQYGHLVEALDAMEEFVRQFAAMQG</sequence>
<dbReference type="PANTHER" id="PTHR46411:SF3">
    <property type="entry name" value="AAA+ ATPASE DOMAIN-CONTAINING PROTEIN"/>
    <property type="match status" value="1"/>
</dbReference>
<keyword evidence="4" id="KW-1185">Reference proteome</keyword>
<dbReference type="Gene3D" id="3.40.50.300">
    <property type="entry name" value="P-loop containing nucleotide triphosphate hydrolases"/>
    <property type="match status" value="1"/>
</dbReference>
<dbReference type="Pfam" id="PF22942">
    <property type="entry name" value="DUF7025"/>
    <property type="match status" value="1"/>
</dbReference>
<dbReference type="EMBL" id="MNAD01001602">
    <property type="protein sequence ID" value="OJT03649.1"/>
    <property type="molecule type" value="Genomic_DNA"/>
</dbReference>
<proteinExistence type="predicted"/>
<evidence type="ECO:0000313" key="3">
    <source>
        <dbReference type="EMBL" id="OJT03649.1"/>
    </source>
</evidence>
<evidence type="ECO:0000313" key="4">
    <source>
        <dbReference type="Proteomes" id="UP000184267"/>
    </source>
</evidence>
<dbReference type="OrthoDB" id="10042665at2759"/>
<feature type="domain" description="AAA+ ATPase" evidence="2">
    <location>
        <begin position="489"/>
        <end position="614"/>
    </location>
</feature>
<gene>
    <name evidence="3" type="ORF">TRAPUB_5677</name>
</gene>
<feature type="region of interest" description="Disordered" evidence="1">
    <location>
        <begin position="18"/>
        <end position="42"/>
    </location>
</feature>
<evidence type="ECO:0000259" key="2">
    <source>
        <dbReference type="SMART" id="SM00382"/>
    </source>
</evidence>
<comment type="caution">
    <text evidence="3">The sequence shown here is derived from an EMBL/GenBank/DDBJ whole genome shotgun (WGS) entry which is preliminary data.</text>
</comment>
<evidence type="ECO:0000256" key="1">
    <source>
        <dbReference type="SAM" id="MobiDB-lite"/>
    </source>
</evidence>
<dbReference type="GO" id="GO:0005524">
    <property type="term" value="F:ATP binding"/>
    <property type="evidence" value="ECO:0007669"/>
    <property type="project" value="InterPro"/>
</dbReference>